<keyword evidence="2" id="KW-1185">Reference proteome</keyword>
<reference evidence="1 2" key="1">
    <citation type="journal article" date="2014" name="Nat. Genet.">
        <title>Genome and transcriptome of the porcine whipworm Trichuris suis.</title>
        <authorList>
            <person name="Jex A.R."/>
            <person name="Nejsum P."/>
            <person name="Schwarz E.M."/>
            <person name="Hu L."/>
            <person name="Young N.D."/>
            <person name="Hall R.S."/>
            <person name="Korhonen P.K."/>
            <person name="Liao S."/>
            <person name="Thamsborg S."/>
            <person name="Xia J."/>
            <person name="Xu P."/>
            <person name="Wang S."/>
            <person name="Scheerlinck J.P."/>
            <person name="Hofmann A."/>
            <person name="Sternberg P.W."/>
            <person name="Wang J."/>
            <person name="Gasser R.B."/>
        </authorList>
    </citation>
    <scope>NUCLEOTIDE SEQUENCE [LARGE SCALE GENOMIC DNA]</scope>
    <source>
        <strain evidence="1">DCEP-RM93M</strain>
    </source>
</reference>
<organism evidence="1 2">
    <name type="scientific">Trichuris suis</name>
    <name type="common">pig whipworm</name>
    <dbReference type="NCBI Taxonomy" id="68888"/>
    <lineage>
        <taxon>Eukaryota</taxon>
        <taxon>Metazoa</taxon>
        <taxon>Ecdysozoa</taxon>
        <taxon>Nematoda</taxon>
        <taxon>Enoplea</taxon>
        <taxon>Dorylaimia</taxon>
        <taxon>Trichinellida</taxon>
        <taxon>Trichuridae</taxon>
        <taxon>Trichuris</taxon>
    </lineage>
</organism>
<evidence type="ECO:0000313" key="1">
    <source>
        <dbReference type="EMBL" id="KFD56644.1"/>
    </source>
</evidence>
<dbReference type="EMBL" id="KL363192">
    <property type="protein sequence ID" value="KFD56644.1"/>
    <property type="molecule type" value="Genomic_DNA"/>
</dbReference>
<sequence length="183" mass="20979">MPTLGGNDDGLPWRVVVEELVSSSSCLALVSRVRCVICWRNLRVRENSVSPIFYYGKGTPREVEEEMRTPKNVSMDFENTDYGRFGRKIKTAKPREEREHSMFEDRASLVTEVKFRDVTYGFSCCFIGAFYIRHNPNVNRDKGSGVSEAWTPISHLTECFTITNRPYTITQSRGSEGTPQSRY</sequence>
<gene>
    <name evidence="1" type="ORF">M513_02320</name>
</gene>
<evidence type="ECO:0000313" key="2">
    <source>
        <dbReference type="Proteomes" id="UP000030764"/>
    </source>
</evidence>
<accession>A0A085MHE8</accession>
<protein>
    <submittedName>
        <fullName evidence="1">Uncharacterized protein</fullName>
    </submittedName>
</protein>
<proteinExistence type="predicted"/>
<dbReference type="Proteomes" id="UP000030764">
    <property type="component" value="Unassembled WGS sequence"/>
</dbReference>
<dbReference type="AlphaFoldDB" id="A0A085MHE8"/>
<name>A0A085MHE8_9BILA</name>